<keyword evidence="1" id="KW-0812">Transmembrane</keyword>
<comment type="caution">
    <text evidence="2">The sequence shown here is derived from an EMBL/GenBank/DDBJ whole genome shotgun (WGS) entry which is preliminary data.</text>
</comment>
<keyword evidence="1" id="KW-0472">Membrane</keyword>
<proteinExistence type="predicted"/>
<gene>
    <name evidence="2" type="ORF">CHCC16736_1409</name>
</gene>
<keyword evidence="1" id="KW-1133">Transmembrane helix</keyword>
<dbReference type="EMBL" id="NILC01000028">
    <property type="protein sequence ID" value="TWL23701.1"/>
    <property type="molecule type" value="Genomic_DNA"/>
</dbReference>
<name>A0A8B5Y867_BACLI</name>
<dbReference type="AlphaFoldDB" id="A0A8B5Y867"/>
<protein>
    <submittedName>
        <fullName evidence="2">Uncharacterized protein</fullName>
    </submittedName>
</protein>
<accession>A0A8B5Y867</accession>
<evidence type="ECO:0000313" key="3">
    <source>
        <dbReference type="Proteomes" id="UP000435910"/>
    </source>
</evidence>
<organism evidence="2 3">
    <name type="scientific">Bacillus licheniformis</name>
    <dbReference type="NCBI Taxonomy" id="1402"/>
    <lineage>
        <taxon>Bacteria</taxon>
        <taxon>Bacillati</taxon>
        <taxon>Bacillota</taxon>
        <taxon>Bacilli</taxon>
        <taxon>Bacillales</taxon>
        <taxon>Bacillaceae</taxon>
        <taxon>Bacillus</taxon>
    </lineage>
</organism>
<dbReference type="Proteomes" id="UP000435910">
    <property type="component" value="Unassembled WGS sequence"/>
</dbReference>
<feature type="transmembrane region" description="Helical" evidence="1">
    <location>
        <begin position="12"/>
        <end position="31"/>
    </location>
</feature>
<evidence type="ECO:0000313" key="2">
    <source>
        <dbReference type="EMBL" id="TWL23701.1"/>
    </source>
</evidence>
<evidence type="ECO:0000256" key="1">
    <source>
        <dbReference type="SAM" id="Phobius"/>
    </source>
</evidence>
<reference evidence="2 3" key="1">
    <citation type="submission" date="2019-06" db="EMBL/GenBank/DDBJ databases">
        <title>Genome sequence analysis of &gt;100 Bacillus licheniformis strains suggests intrinsic resistance to this species.</title>
        <authorList>
            <person name="Wels M."/>
            <person name="Siezen R.J."/>
            <person name="Johansen E."/>
            <person name="Stuer-Lauridsen B."/>
            <person name="Bjerre K."/>
            <person name="Nielsen B.K.K."/>
        </authorList>
    </citation>
    <scope>NUCLEOTIDE SEQUENCE [LARGE SCALE GENOMIC DNA]</scope>
    <source>
        <strain evidence="2 3">BAC-16736</strain>
    </source>
</reference>
<sequence length="37" mass="4624">MKLRSVLFKLDFSKTIFGFFFIFILILILIWKIRKRM</sequence>